<dbReference type="InterPro" id="IPR039999">
    <property type="entry name" value="LYAR"/>
</dbReference>
<feature type="region of interest" description="Disordered" evidence="9">
    <location>
        <begin position="61"/>
        <end position="102"/>
    </location>
</feature>
<dbReference type="GO" id="GO:0006364">
    <property type="term" value="P:rRNA processing"/>
    <property type="evidence" value="ECO:0007669"/>
    <property type="project" value="TreeGrafter"/>
</dbReference>
<comment type="similarity">
    <text evidence="7">Belongs to the UPF0743 family.</text>
</comment>
<dbReference type="InterPro" id="IPR014898">
    <property type="entry name" value="Znf_C2H2_LYAR"/>
</dbReference>
<comment type="subcellular location">
    <subcellularLocation>
        <location evidence="1">Nucleus</location>
    </subcellularLocation>
</comment>
<feature type="compositionally biased region" description="Gly residues" evidence="9">
    <location>
        <begin position="79"/>
        <end position="90"/>
    </location>
</feature>
<dbReference type="PROSITE" id="PS51804">
    <property type="entry name" value="ZF_C2HC_LYAR"/>
    <property type="match status" value="1"/>
</dbReference>
<dbReference type="GO" id="GO:0003677">
    <property type="term" value="F:DNA binding"/>
    <property type="evidence" value="ECO:0007669"/>
    <property type="project" value="InterPro"/>
</dbReference>
<evidence type="ECO:0000313" key="11">
    <source>
        <dbReference type="EMBL" id="KAF9518661.1"/>
    </source>
</evidence>
<keyword evidence="3" id="KW-0677">Repeat</keyword>
<dbReference type="Pfam" id="PF08790">
    <property type="entry name" value="zf-LYAR"/>
    <property type="match status" value="1"/>
</dbReference>
<dbReference type="Proteomes" id="UP000886523">
    <property type="component" value="Unassembled WGS sequence"/>
</dbReference>
<evidence type="ECO:0000256" key="7">
    <source>
        <dbReference type="ARBA" id="ARBA00061084"/>
    </source>
</evidence>
<accession>A0A9P6DXM4</accession>
<evidence type="ECO:0000256" key="1">
    <source>
        <dbReference type="ARBA" id="ARBA00004123"/>
    </source>
</evidence>
<name>A0A9P6DXM4_9AGAM</name>
<feature type="compositionally biased region" description="Basic residues" evidence="9">
    <location>
        <begin position="207"/>
        <end position="217"/>
    </location>
</feature>
<evidence type="ECO:0000256" key="6">
    <source>
        <dbReference type="ARBA" id="ARBA00023242"/>
    </source>
</evidence>
<keyword evidence="4 8" id="KW-0863">Zinc-finger</keyword>
<dbReference type="PANTHER" id="PTHR13100">
    <property type="entry name" value="CELL GROWTH-REGULATING NUCLEOLAR PROTEIN LYAR"/>
    <property type="match status" value="1"/>
</dbReference>
<dbReference type="SUPFAM" id="SSF57667">
    <property type="entry name" value="beta-beta-alpha zinc fingers"/>
    <property type="match status" value="2"/>
</dbReference>
<evidence type="ECO:0000256" key="5">
    <source>
        <dbReference type="ARBA" id="ARBA00022833"/>
    </source>
</evidence>
<feature type="domain" description="Zinc finger C2H2 LYAR-type" evidence="10">
    <location>
        <begin position="29"/>
        <end position="57"/>
    </location>
</feature>
<protein>
    <recommendedName>
        <fullName evidence="10">Zinc finger C2H2 LYAR-type domain-containing protein</fullName>
    </recommendedName>
</protein>
<evidence type="ECO:0000256" key="2">
    <source>
        <dbReference type="ARBA" id="ARBA00022723"/>
    </source>
</evidence>
<dbReference type="AlphaFoldDB" id="A0A9P6DXM4"/>
<evidence type="ECO:0000256" key="3">
    <source>
        <dbReference type="ARBA" id="ARBA00022737"/>
    </source>
</evidence>
<dbReference type="InterPro" id="IPR036236">
    <property type="entry name" value="Znf_C2H2_sf"/>
</dbReference>
<evidence type="ECO:0000313" key="12">
    <source>
        <dbReference type="Proteomes" id="UP000886523"/>
    </source>
</evidence>
<keyword evidence="5" id="KW-0862">Zinc</keyword>
<feature type="region of interest" description="Disordered" evidence="9">
    <location>
        <begin position="125"/>
        <end position="217"/>
    </location>
</feature>
<dbReference type="OrthoDB" id="21474at2759"/>
<evidence type="ECO:0000256" key="9">
    <source>
        <dbReference type="SAM" id="MobiDB-lite"/>
    </source>
</evidence>
<evidence type="ECO:0000259" key="10">
    <source>
        <dbReference type="Pfam" id="PF08790"/>
    </source>
</evidence>
<dbReference type="EMBL" id="MU128923">
    <property type="protein sequence ID" value="KAF9518661.1"/>
    <property type="molecule type" value="Genomic_DNA"/>
</dbReference>
<dbReference type="FunFam" id="3.30.1490.490:FF:000001">
    <property type="entry name" value="cell growth-regulating nucleolar protein-like"/>
    <property type="match status" value="1"/>
</dbReference>
<organism evidence="11 12">
    <name type="scientific">Hydnum rufescens UP504</name>
    <dbReference type="NCBI Taxonomy" id="1448309"/>
    <lineage>
        <taxon>Eukaryota</taxon>
        <taxon>Fungi</taxon>
        <taxon>Dikarya</taxon>
        <taxon>Basidiomycota</taxon>
        <taxon>Agaricomycotina</taxon>
        <taxon>Agaricomycetes</taxon>
        <taxon>Cantharellales</taxon>
        <taxon>Hydnaceae</taxon>
        <taxon>Hydnum</taxon>
    </lineage>
</organism>
<evidence type="ECO:0000256" key="8">
    <source>
        <dbReference type="PROSITE-ProRule" id="PRU01145"/>
    </source>
</evidence>
<feature type="compositionally biased region" description="Polar residues" evidence="9">
    <location>
        <begin position="158"/>
        <end position="178"/>
    </location>
</feature>
<feature type="compositionally biased region" description="Basic residues" evidence="9">
    <location>
        <begin position="139"/>
        <end position="149"/>
    </location>
</feature>
<dbReference type="GO" id="GO:0008270">
    <property type="term" value="F:zinc ion binding"/>
    <property type="evidence" value="ECO:0007669"/>
    <property type="project" value="UniProtKB-KW"/>
</dbReference>
<sequence length="217" mass="22802">MVSFQCDACSDVVKKPKLEQHYGRCGAPVSCIDCSKTFYSPAEFKSHTSCISEAEKYEKSVYQGPKSNSQSRSFDMGRFGSGGFGGGRGGRPPRAFGTGGNDIALGANAKSFSAPSKSVVEQIDEVASTPVPNGDAVKLSKKERKQAKYKAKEESLTVDANGTTPPELTAASISNGNSEEPKKPKSAPLADPGGESGIKVDADGAKKKSKKLKNASR</sequence>
<dbReference type="Gene3D" id="3.30.1490.490">
    <property type="match status" value="1"/>
</dbReference>
<dbReference type="GO" id="GO:0005730">
    <property type="term" value="C:nucleolus"/>
    <property type="evidence" value="ECO:0007669"/>
    <property type="project" value="TreeGrafter"/>
</dbReference>
<comment type="caution">
    <text evidence="11">The sequence shown here is derived from an EMBL/GenBank/DDBJ whole genome shotgun (WGS) entry which is preliminary data.</text>
</comment>
<evidence type="ECO:0000256" key="4">
    <source>
        <dbReference type="ARBA" id="ARBA00022771"/>
    </source>
</evidence>
<proteinExistence type="inferred from homology"/>
<dbReference type="PANTHER" id="PTHR13100:SF10">
    <property type="entry name" value="CELL GROWTH-REGULATING NUCLEOLAR PROTEIN"/>
    <property type="match status" value="1"/>
</dbReference>
<dbReference type="GO" id="GO:0000122">
    <property type="term" value="P:negative regulation of transcription by RNA polymerase II"/>
    <property type="evidence" value="ECO:0007669"/>
    <property type="project" value="TreeGrafter"/>
</dbReference>
<keyword evidence="2" id="KW-0479">Metal-binding</keyword>
<reference evidence="11" key="1">
    <citation type="journal article" date="2020" name="Nat. Commun.">
        <title>Large-scale genome sequencing of mycorrhizal fungi provides insights into the early evolution of symbiotic traits.</title>
        <authorList>
            <person name="Miyauchi S."/>
            <person name="Kiss E."/>
            <person name="Kuo A."/>
            <person name="Drula E."/>
            <person name="Kohler A."/>
            <person name="Sanchez-Garcia M."/>
            <person name="Morin E."/>
            <person name="Andreopoulos B."/>
            <person name="Barry K.W."/>
            <person name="Bonito G."/>
            <person name="Buee M."/>
            <person name="Carver A."/>
            <person name="Chen C."/>
            <person name="Cichocki N."/>
            <person name="Clum A."/>
            <person name="Culley D."/>
            <person name="Crous P.W."/>
            <person name="Fauchery L."/>
            <person name="Girlanda M."/>
            <person name="Hayes R.D."/>
            <person name="Keri Z."/>
            <person name="LaButti K."/>
            <person name="Lipzen A."/>
            <person name="Lombard V."/>
            <person name="Magnuson J."/>
            <person name="Maillard F."/>
            <person name="Murat C."/>
            <person name="Nolan M."/>
            <person name="Ohm R.A."/>
            <person name="Pangilinan J."/>
            <person name="Pereira M.F."/>
            <person name="Perotto S."/>
            <person name="Peter M."/>
            <person name="Pfister S."/>
            <person name="Riley R."/>
            <person name="Sitrit Y."/>
            <person name="Stielow J.B."/>
            <person name="Szollosi G."/>
            <person name="Zifcakova L."/>
            <person name="Stursova M."/>
            <person name="Spatafora J.W."/>
            <person name="Tedersoo L."/>
            <person name="Vaario L.M."/>
            <person name="Yamada A."/>
            <person name="Yan M."/>
            <person name="Wang P."/>
            <person name="Xu J."/>
            <person name="Bruns T."/>
            <person name="Baldrian P."/>
            <person name="Vilgalys R."/>
            <person name="Dunand C."/>
            <person name="Henrissat B."/>
            <person name="Grigoriev I.V."/>
            <person name="Hibbett D."/>
            <person name="Nagy L.G."/>
            <person name="Martin F.M."/>
        </authorList>
    </citation>
    <scope>NUCLEOTIDE SEQUENCE</scope>
    <source>
        <strain evidence="11">UP504</strain>
    </source>
</reference>
<gene>
    <name evidence="11" type="ORF">BS47DRAFT_223033</name>
</gene>
<keyword evidence="12" id="KW-1185">Reference proteome</keyword>
<keyword evidence="6" id="KW-0539">Nucleus</keyword>